<name>A0A1I0MVD5_9BACT</name>
<dbReference type="Proteomes" id="UP000199437">
    <property type="component" value="Unassembled WGS sequence"/>
</dbReference>
<dbReference type="STRING" id="1267423.SAMN05216290_0686"/>
<keyword evidence="2" id="KW-1185">Reference proteome</keyword>
<dbReference type="GeneID" id="99985428"/>
<dbReference type="InterPro" id="IPR023393">
    <property type="entry name" value="START-like_dom_sf"/>
</dbReference>
<accession>A0A1I0MVD5</accession>
<dbReference type="SUPFAM" id="SSF55961">
    <property type="entry name" value="Bet v1-like"/>
    <property type="match status" value="1"/>
</dbReference>
<dbReference type="Gene3D" id="3.30.530.20">
    <property type="match status" value="1"/>
</dbReference>
<dbReference type="EMBL" id="FOIR01000001">
    <property type="protein sequence ID" value="SEV91965.1"/>
    <property type="molecule type" value="Genomic_DNA"/>
</dbReference>
<proteinExistence type="predicted"/>
<sequence length="169" mass="19201">MPIIHLRTIIKARKEIVFDLSRSIDLHKISTAHTNEEAIAGKTSGLIEMGESVTWKARHFGVYQTLTSKITSLDKPNSFVDEMVKGIFVSFKHQHIFKDDEGQTLMTDIFEYKSPFGLLGKMVDSLFLKTYMANLLKTRNSIIKEFAESDKWKQVVVDASVSEESNSAR</sequence>
<dbReference type="OrthoDB" id="9801773at2"/>
<evidence type="ECO:0000313" key="2">
    <source>
        <dbReference type="Proteomes" id="UP000199437"/>
    </source>
</evidence>
<protein>
    <submittedName>
        <fullName evidence="1">Ligand-binding SRPBCC domain-containing protein</fullName>
    </submittedName>
</protein>
<reference evidence="2" key="1">
    <citation type="submission" date="2016-10" db="EMBL/GenBank/DDBJ databases">
        <authorList>
            <person name="Varghese N."/>
            <person name="Submissions S."/>
        </authorList>
    </citation>
    <scope>NUCLEOTIDE SEQUENCE [LARGE SCALE GENOMIC DNA]</scope>
    <source>
        <strain evidence="2">CGMCC 1.12402</strain>
    </source>
</reference>
<dbReference type="CDD" id="cd07820">
    <property type="entry name" value="SRPBCC_3"/>
    <property type="match status" value="1"/>
</dbReference>
<organism evidence="1 2">
    <name type="scientific">Roseivirga pacifica</name>
    <dbReference type="NCBI Taxonomy" id="1267423"/>
    <lineage>
        <taxon>Bacteria</taxon>
        <taxon>Pseudomonadati</taxon>
        <taxon>Bacteroidota</taxon>
        <taxon>Cytophagia</taxon>
        <taxon>Cytophagales</taxon>
        <taxon>Roseivirgaceae</taxon>
        <taxon>Roseivirga</taxon>
    </lineage>
</organism>
<gene>
    <name evidence="1" type="ORF">SAMN05216290_0686</name>
</gene>
<evidence type="ECO:0000313" key="1">
    <source>
        <dbReference type="EMBL" id="SEV91965.1"/>
    </source>
</evidence>
<dbReference type="AlphaFoldDB" id="A0A1I0MVD5"/>
<dbReference type="RefSeq" id="WP_090256977.1">
    <property type="nucleotide sequence ID" value="NZ_FOIR01000001.1"/>
</dbReference>